<dbReference type="PANTHER" id="PTHR33377:SF107">
    <property type="entry name" value="OS12G0483450 PROTEIN"/>
    <property type="match status" value="1"/>
</dbReference>
<keyword evidence="3" id="KW-1185">Reference proteome</keyword>
<dbReference type="PANTHER" id="PTHR33377">
    <property type="entry name" value="OS10G0134700 PROTEIN-RELATED"/>
    <property type="match status" value="1"/>
</dbReference>
<dbReference type="EMBL" id="SPHZ02000001">
    <property type="protein sequence ID" value="KAF0931889.1"/>
    <property type="molecule type" value="Genomic_DNA"/>
</dbReference>
<sequence>MVAEMISSAVVGETLNRVVSRLLTGFSHGEDDGSVERLEMAHSRMEAVLELSTRWPITGVSLLRWRRRLKRAAEECDGALRHRKQRAVEDEAASRSSLPRRVAHATRSLVSALIGSRNDDDGKSSSSSSAAAGADVRRFERLADGAGEFLKLVELGGTRPRQHSFFDPLIGRLLAGETLIYLSLRGSNFFYLGVRPVSFEERGVEAMVGFVVQDFMAPARSFRLGLMVRLSERTDVIGVMINCMQSATPHFRSANLFSEWQ</sequence>
<dbReference type="InterPro" id="IPR013181">
    <property type="entry name" value="DUF1719"/>
</dbReference>
<evidence type="ECO:0000313" key="2">
    <source>
        <dbReference type="EMBL" id="KAF0931889.1"/>
    </source>
</evidence>
<accession>A0A6G1F4X1</accession>
<evidence type="ECO:0000313" key="3">
    <source>
        <dbReference type="Proteomes" id="UP000479710"/>
    </source>
</evidence>
<name>A0A6G1F4X1_9ORYZ</name>
<dbReference type="SMART" id="SM01157">
    <property type="entry name" value="DUF1719"/>
    <property type="match status" value="1"/>
</dbReference>
<dbReference type="Pfam" id="PF08224">
    <property type="entry name" value="DUF1719"/>
    <property type="match status" value="1"/>
</dbReference>
<evidence type="ECO:0000256" key="1">
    <source>
        <dbReference type="SAM" id="MobiDB-lite"/>
    </source>
</evidence>
<feature type="region of interest" description="Disordered" evidence="1">
    <location>
        <begin position="84"/>
        <end position="103"/>
    </location>
</feature>
<feature type="compositionally biased region" description="Basic and acidic residues" evidence="1">
    <location>
        <begin position="84"/>
        <end position="93"/>
    </location>
</feature>
<protein>
    <submittedName>
        <fullName evidence="2">Uncharacterized protein</fullName>
    </submittedName>
</protein>
<organism evidence="2 3">
    <name type="scientific">Oryza meyeriana var. granulata</name>
    <dbReference type="NCBI Taxonomy" id="110450"/>
    <lineage>
        <taxon>Eukaryota</taxon>
        <taxon>Viridiplantae</taxon>
        <taxon>Streptophyta</taxon>
        <taxon>Embryophyta</taxon>
        <taxon>Tracheophyta</taxon>
        <taxon>Spermatophyta</taxon>
        <taxon>Magnoliopsida</taxon>
        <taxon>Liliopsida</taxon>
        <taxon>Poales</taxon>
        <taxon>Poaceae</taxon>
        <taxon>BOP clade</taxon>
        <taxon>Oryzoideae</taxon>
        <taxon>Oryzeae</taxon>
        <taxon>Oryzinae</taxon>
        <taxon>Oryza</taxon>
        <taxon>Oryza meyeriana</taxon>
    </lineage>
</organism>
<proteinExistence type="predicted"/>
<dbReference type="OrthoDB" id="584137at2759"/>
<gene>
    <name evidence="2" type="ORF">E2562_007081</name>
</gene>
<comment type="caution">
    <text evidence="2">The sequence shown here is derived from an EMBL/GenBank/DDBJ whole genome shotgun (WGS) entry which is preliminary data.</text>
</comment>
<reference evidence="2 3" key="1">
    <citation type="submission" date="2019-11" db="EMBL/GenBank/DDBJ databases">
        <title>Whole genome sequence of Oryza granulata.</title>
        <authorList>
            <person name="Li W."/>
        </authorList>
    </citation>
    <scope>NUCLEOTIDE SEQUENCE [LARGE SCALE GENOMIC DNA]</scope>
    <source>
        <strain evidence="3">cv. Menghai</strain>
        <tissue evidence="2">Leaf</tissue>
    </source>
</reference>
<dbReference type="AlphaFoldDB" id="A0A6G1F4X1"/>
<dbReference type="Proteomes" id="UP000479710">
    <property type="component" value="Unassembled WGS sequence"/>
</dbReference>